<organism evidence="1 2">
    <name type="scientific">Zosterops borbonicus</name>
    <dbReference type="NCBI Taxonomy" id="364589"/>
    <lineage>
        <taxon>Eukaryota</taxon>
        <taxon>Metazoa</taxon>
        <taxon>Chordata</taxon>
        <taxon>Craniata</taxon>
        <taxon>Vertebrata</taxon>
        <taxon>Euteleostomi</taxon>
        <taxon>Archelosauria</taxon>
        <taxon>Archosauria</taxon>
        <taxon>Dinosauria</taxon>
        <taxon>Saurischia</taxon>
        <taxon>Theropoda</taxon>
        <taxon>Coelurosauria</taxon>
        <taxon>Aves</taxon>
        <taxon>Neognathae</taxon>
        <taxon>Neoaves</taxon>
        <taxon>Telluraves</taxon>
        <taxon>Australaves</taxon>
        <taxon>Passeriformes</taxon>
        <taxon>Sylvioidea</taxon>
        <taxon>Zosteropidae</taxon>
        <taxon>Zosterops</taxon>
    </lineage>
</organism>
<name>A0A8K1LJX7_9PASS</name>
<dbReference type="Proteomes" id="UP000796761">
    <property type="component" value="Unassembled WGS sequence"/>
</dbReference>
<dbReference type="AlphaFoldDB" id="A0A8K1LJX7"/>
<accession>A0A8K1LJX7</accession>
<evidence type="ECO:0000313" key="1">
    <source>
        <dbReference type="EMBL" id="TRZ16411.1"/>
    </source>
</evidence>
<evidence type="ECO:0000313" key="2">
    <source>
        <dbReference type="Proteomes" id="UP000796761"/>
    </source>
</evidence>
<dbReference type="OrthoDB" id="276744at2759"/>
<reference evidence="1" key="1">
    <citation type="submission" date="2019-04" db="EMBL/GenBank/DDBJ databases">
        <title>Genome assembly of Zosterops borbonicus 15179.</title>
        <authorList>
            <person name="Leroy T."/>
            <person name="Anselmetti Y."/>
            <person name="Tilak M.-K."/>
            <person name="Nabholz B."/>
        </authorList>
    </citation>
    <scope>NUCLEOTIDE SEQUENCE</scope>
    <source>
        <strain evidence="1">HGM_15179</strain>
        <tissue evidence="1">Muscle</tissue>
    </source>
</reference>
<keyword evidence="2" id="KW-1185">Reference proteome</keyword>
<dbReference type="EMBL" id="SWJQ01000315">
    <property type="protein sequence ID" value="TRZ16411.1"/>
    <property type="molecule type" value="Genomic_DNA"/>
</dbReference>
<proteinExistence type="predicted"/>
<gene>
    <name evidence="1" type="ORF">HGM15179_010699</name>
</gene>
<sequence>MSQGVQVAKKANGILSSISSSWSAGPGQCLPPLFGTGEAALESRIQFWAPPRRKDIEVLESVQRRATELVKGLGEKSLQEQETELGLFSLEQRRLRGDLIALYHCQEELGRDDLRSLF</sequence>
<comment type="caution">
    <text evidence="1">The sequence shown here is derived from an EMBL/GenBank/DDBJ whole genome shotgun (WGS) entry which is preliminary data.</text>
</comment>
<protein>
    <submittedName>
        <fullName evidence="1">Uncharacterized protein</fullName>
    </submittedName>
</protein>